<dbReference type="InterPro" id="IPR059226">
    <property type="entry name" value="Choice_anch_Q_dom"/>
</dbReference>
<dbReference type="Gene3D" id="2.60.40.10">
    <property type="entry name" value="Immunoglobulins"/>
    <property type="match status" value="1"/>
</dbReference>
<evidence type="ECO:0000256" key="1">
    <source>
        <dbReference type="ARBA" id="ARBA00010116"/>
    </source>
</evidence>
<reference evidence="3" key="1">
    <citation type="journal article" date="2020" name="mSystems">
        <title>Genome- and Community-Level Interaction Insights into Carbon Utilization and Element Cycling Functions of Hydrothermarchaeota in Hydrothermal Sediment.</title>
        <authorList>
            <person name="Zhou Z."/>
            <person name="Liu Y."/>
            <person name="Xu W."/>
            <person name="Pan J."/>
            <person name="Luo Z.H."/>
            <person name="Li M."/>
        </authorList>
    </citation>
    <scope>NUCLEOTIDE SEQUENCE [LARGE SCALE GENOMIC DNA]</scope>
    <source>
        <strain evidence="3">SpSt-243</strain>
    </source>
</reference>
<dbReference type="InterPro" id="IPR013783">
    <property type="entry name" value="Ig-like_fold"/>
</dbReference>
<protein>
    <recommendedName>
        <fullName evidence="2">Big-1 domain-containing protein</fullName>
    </recommendedName>
</protein>
<dbReference type="EMBL" id="DSKI01000748">
    <property type="protein sequence ID" value="HEB44884.1"/>
    <property type="molecule type" value="Genomic_DNA"/>
</dbReference>
<dbReference type="Gene3D" id="2.160.20.10">
    <property type="entry name" value="Single-stranded right-handed beta-helix, Pectin lyase-like"/>
    <property type="match status" value="1"/>
</dbReference>
<dbReference type="InterPro" id="IPR039448">
    <property type="entry name" value="Beta_helix"/>
</dbReference>
<dbReference type="PROSITE" id="PS51127">
    <property type="entry name" value="BIG1"/>
    <property type="match status" value="1"/>
</dbReference>
<dbReference type="SUPFAM" id="SSF49373">
    <property type="entry name" value="Invasin/intimin cell-adhesion fragments"/>
    <property type="match status" value="1"/>
</dbReference>
<dbReference type="NCBIfam" id="NF041518">
    <property type="entry name" value="choice_anch_Q"/>
    <property type="match status" value="1"/>
</dbReference>
<dbReference type="Gene3D" id="2.60.120.380">
    <property type="match status" value="3"/>
</dbReference>
<dbReference type="InterPro" id="IPR006626">
    <property type="entry name" value="PbH1"/>
</dbReference>
<dbReference type="SUPFAM" id="SSF51126">
    <property type="entry name" value="Pectin lyase-like"/>
    <property type="match status" value="1"/>
</dbReference>
<dbReference type="Pfam" id="PF13229">
    <property type="entry name" value="Beta_helix"/>
    <property type="match status" value="1"/>
</dbReference>
<name>A0A7C1T9C9_9HYPH</name>
<dbReference type="InterPro" id="IPR003344">
    <property type="entry name" value="Big_1_dom"/>
</dbReference>
<comment type="similarity">
    <text evidence="1">Belongs to the intimin/invasin family.</text>
</comment>
<evidence type="ECO:0000313" key="3">
    <source>
        <dbReference type="EMBL" id="HEB44884.1"/>
    </source>
</evidence>
<sequence>MAGKMPALPGYFHKRESFMKRRLLIIAGVVLTMAWAWAPRLGTTAATQARTLTVSQTPGAADFTSIQAAIIAAAAGDTVEIIDSAVYQEDLLISSSKNGLTLRAREGQTPTLRGTTGTIIRVFGAENVTIRGLKITGGTSNGLATLGAPIKNLTVEDCRFEAIPRAAIVLDNEDTATIRKCQFLNLGGPAIVMTTGASAVISGNGFRGGPMNGQFSDGIELVGASADIIGNAFIDLGRISIGTFPQSEDASTRTSTIRIINNLIVGSGSAIPDGGDGIQVVGSANTINQFTVVNNTILNSARYGIGVGFEDRQSQAVLANIIVTGSRGSVGRNTSDLAIYSDFSRSLTAMQTTIHHCLIGRDLVFNSSGRNGNITGDPRFVDPGNDNYRLQQESPAIDKGDNSVIQEFTTDLDGEPRLVDGDLNGTATVDIGAYEFQVAGVRCSLQPAMATNQAGSSHRVTATVIQDGNPVSGVAVTFTVTNGPNAGASGSGTTDGSGQTSFSYMSNGMAGTDTIQASGSIAETPFTCTATVVWAPPVPPIQYGQTITASIDAAGETDMYSFQAAAGDVVRARMSRASGSLNPRIRLLDANQMPIQEASSFDDAILDRTLDAGGTFFLLLSDDNGRETGGYGISLQRLNNPVGAMSLAFGQNLTASINTAAELGAYSFTANAGDVVRVRMSRSSGSLNPMVELFDSTGMRLAQVSSFGDAILDGTLDAGGTFFLLLSDDNGRETGGYGISLQRLNNPAGATSLSIGQTTTGSINAEAKMDAYTFNGTTGQMVTIRMLRTSGSLNPLIELFDPAGRRIQRISDFRDATLSVTLPVTGRFSILVSDDNGRETGNYQLSLN</sequence>
<dbReference type="InterPro" id="IPR008964">
    <property type="entry name" value="Invasin/intimin_cell_adhesion"/>
</dbReference>
<gene>
    <name evidence="3" type="ORF">ENP70_14590</name>
</gene>
<proteinExistence type="inferred from homology"/>
<dbReference type="AlphaFoldDB" id="A0A7C1T9C9"/>
<feature type="domain" description="Big-1" evidence="2">
    <location>
        <begin position="438"/>
        <end position="533"/>
    </location>
</feature>
<dbReference type="InterPro" id="IPR011050">
    <property type="entry name" value="Pectin_lyase_fold/virulence"/>
</dbReference>
<evidence type="ECO:0000259" key="2">
    <source>
        <dbReference type="PROSITE" id="PS51127"/>
    </source>
</evidence>
<dbReference type="InterPro" id="IPR012334">
    <property type="entry name" value="Pectin_lyas_fold"/>
</dbReference>
<accession>A0A7C1T9C9</accession>
<dbReference type="SMART" id="SM00710">
    <property type="entry name" value="PbH1"/>
    <property type="match status" value="6"/>
</dbReference>
<organism evidence="3">
    <name type="scientific">Agrobacterium albertimagni</name>
    <dbReference type="NCBI Taxonomy" id="147266"/>
    <lineage>
        <taxon>Bacteria</taxon>
        <taxon>Pseudomonadati</taxon>
        <taxon>Pseudomonadota</taxon>
        <taxon>Alphaproteobacteria</taxon>
        <taxon>Hyphomicrobiales</taxon>
        <taxon>Rhizobiaceae</taxon>
        <taxon>Rhizobium/Agrobacterium group</taxon>
        <taxon>Agrobacterium</taxon>
    </lineage>
</organism>
<comment type="caution">
    <text evidence="3">The sequence shown here is derived from an EMBL/GenBank/DDBJ whole genome shotgun (WGS) entry which is preliminary data.</text>
</comment>